<evidence type="ECO:0000256" key="1">
    <source>
        <dbReference type="ARBA" id="ARBA00023002"/>
    </source>
</evidence>
<dbReference type="PANTHER" id="PTHR43539">
    <property type="entry name" value="FLAVIN-BINDING MONOOXYGENASE-LIKE PROTEIN (AFU_ORTHOLOGUE AFUA_4G09220)"/>
    <property type="match status" value="1"/>
</dbReference>
<dbReference type="InterPro" id="IPR036188">
    <property type="entry name" value="FAD/NAD-bd_sf"/>
</dbReference>
<dbReference type="RefSeq" id="WP_380772792.1">
    <property type="nucleotide sequence ID" value="NZ_JBHUEO010000009.1"/>
</dbReference>
<dbReference type="PRINTS" id="PR00469">
    <property type="entry name" value="PNDRDTASEII"/>
</dbReference>
<sequence length="372" mass="41962">MLDLAIIGAGPYGLSIAAHAKEAGLNYKVFGYPMDFWKTKMPPEMFIRTQLDYTGLSDPHNQFTLRAYEKEKNTTLNYPIPRSIFVDYGLWFAEKTNILIDPVLVKNITQKDNFFQLKTENDSVEQAKHVVVAVGVTNSKYIPPNLASLPADLVSHTSDHTEFNRFQNQHVIVLGGGQSAWEAAALLHKAGAVTELVYRRPYRLPPIEGINANQREIADKFYFYPDEKKKEIRNWLELPTVSDFLVPLVEGKVKQRPSTSIKEARARDDGRLDVTYSDGMTTIADHIIAATGYRFTPGNLDFLTDLLKDIQLNEAGEPQVNEFFESTVTNLFFAGPAAGFHHGPAFRVMAGVWRTSEVLIDYVERGKNKVFQ</sequence>
<accession>A0ABW4KDC8</accession>
<keyword evidence="1" id="KW-0560">Oxidoreductase</keyword>
<organism evidence="2 3">
    <name type="scientific">Siminovitchia sediminis</name>
    <dbReference type="NCBI Taxonomy" id="1274353"/>
    <lineage>
        <taxon>Bacteria</taxon>
        <taxon>Bacillati</taxon>
        <taxon>Bacillota</taxon>
        <taxon>Bacilli</taxon>
        <taxon>Bacillales</taxon>
        <taxon>Bacillaceae</taxon>
        <taxon>Siminovitchia</taxon>
    </lineage>
</organism>
<name>A0ABW4KDC8_9BACI</name>
<protein>
    <submittedName>
        <fullName evidence="2">NAD(P)-binding domain-containing protein</fullName>
    </submittedName>
</protein>
<dbReference type="Proteomes" id="UP001597301">
    <property type="component" value="Unassembled WGS sequence"/>
</dbReference>
<dbReference type="EMBL" id="JBHUEO010000009">
    <property type="protein sequence ID" value="MFD1706214.1"/>
    <property type="molecule type" value="Genomic_DNA"/>
</dbReference>
<dbReference type="PRINTS" id="PR00368">
    <property type="entry name" value="FADPNR"/>
</dbReference>
<dbReference type="PANTHER" id="PTHR43539:SF78">
    <property type="entry name" value="FLAVIN-CONTAINING MONOOXYGENASE"/>
    <property type="match status" value="1"/>
</dbReference>
<dbReference type="Pfam" id="PF13738">
    <property type="entry name" value="Pyr_redox_3"/>
    <property type="match status" value="1"/>
</dbReference>
<keyword evidence="3" id="KW-1185">Reference proteome</keyword>
<reference evidence="3" key="1">
    <citation type="journal article" date="2019" name="Int. J. Syst. Evol. Microbiol.">
        <title>The Global Catalogue of Microorganisms (GCM) 10K type strain sequencing project: providing services to taxonomists for standard genome sequencing and annotation.</title>
        <authorList>
            <consortium name="The Broad Institute Genomics Platform"/>
            <consortium name="The Broad Institute Genome Sequencing Center for Infectious Disease"/>
            <person name="Wu L."/>
            <person name="Ma J."/>
        </authorList>
    </citation>
    <scope>NUCLEOTIDE SEQUENCE [LARGE SCALE GENOMIC DNA]</scope>
    <source>
        <strain evidence="3">CGMCC 1.12295</strain>
    </source>
</reference>
<comment type="caution">
    <text evidence="2">The sequence shown here is derived from an EMBL/GenBank/DDBJ whole genome shotgun (WGS) entry which is preliminary data.</text>
</comment>
<gene>
    <name evidence="2" type="ORF">ACFSCZ_05510</name>
</gene>
<dbReference type="Gene3D" id="3.50.50.60">
    <property type="entry name" value="FAD/NAD(P)-binding domain"/>
    <property type="match status" value="1"/>
</dbReference>
<evidence type="ECO:0000313" key="2">
    <source>
        <dbReference type="EMBL" id="MFD1706214.1"/>
    </source>
</evidence>
<dbReference type="SUPFAM" id="SSF51905">
    <property type="entry name" value="FAD/NAD(P)-binding domain"/>
    <property type="match status" value="1"/>
</dbReference>
<evidence type="ECO:0000313" key="3">
    <source>
        <dbReference type="Proteomes" id="UP001597301"/>
    </source>
</evidence>
<dbReference type="InterPro" id="IPR050982">
    <property type="entry name" value="Auxin_biosynth/cation_transpt"/>
</dbReference>
<proteinExistence type="predicted"/>